<feature type="transmembrane region" description="Helical" evidence="13">
    <location>
        <begin position="38"/>
        <end position="58"/>
    </location>
</feature>
<proteinExistence type="inferred from homology"/>
<dbReference type="Pfam" id="PF13246">
    <property type="entry name" value="Cation_ATPase"/>
    <property type="match status" value="1"/>
</dbReference>
<feature type="domain" description="Cation-transporting P-type ATPase N-terminal" evidence="16">
    <location>
        <begin position="155"/>
        <end position="205"/>
    </location>
</feature>
<dbReference type="SUPFAM" id="SSF81653">
    <property type="entry name" value="Calcium ATPase, transduction domain A"/>
    <property type="match status" value="1"/>
</dbReference>
<dbReference type="GO" id="GO:0140358">
    <property type="term" value="F:P-type transmembrane transporter activity"/>
    <property type="evidence" value="ECO:0007669"/>
    <property type="project" value="InterPro"/>
</dbReference>
<dbReference type="KEGG" id="hazt:108673294"/>
<dbReference type="InterPro" id="IPR008250">
    <property type="entry name" value="ATPase_P-typ_transduc_dom_A_sf"/>
</dbReference>
<dbReference type="Gene3D" id="3.40.1110.10">
    <property type="entry name" value="Calcium-transporting ATPase, cytoplasmic domain N"/>
    <property type="match status" value="1"/>
</dbReference>
<dbReference type="Gene3D" id="1.20.1110.10">
    <property type="entry name" value="Calcium-transporting ATPase, transmembrane domain"/>
    <property type="match status" value="1"/>
</dbReference>
<evidence type="ECO:0000256" key="8">
    <source>
        <dbReference type="ARBA" id="ARBA00022842"/>
    </source>
</evidence>
<dbReference type="InterPro" id="IPR004014">
    <property type="entry name" value="ATPase_P-typ_cation-transptr_N"/>
</dbReference>
<dbReference type="GeneID" id="108673294"/>
<dbReference type="RefSeq" id="XP_047738946.1">
    <property type="nucleotide sequence ID" value="XM_047882990.1"/>
</dbReference>
<dbReference type="OrthoDB" id="48943at2759"/>
<dbReference type="InterPro" id="IPR036412">
    <property type="entry name" value="HAD-like_sf"/>
</dbReference>
<dbReference type="GO" id="GO:0006874">
    <property type="term" value="P:intracellular calcium ion homeostasis"/>
    <property type="evidence" value="ECO:0007669"/>
    <property type="project" value="TreeGrafter"/>
</dbReference>
<dbReference type="Pfam" id="PF00690">
    <property type="entry name" value="Cation_ATPase_N"/>
    <property type="match status" value="1"/>
</dbReference>
<sequence>MAWLGLNCCGNEQEPEKLNRGTNDEIAIQGFVKDWGRVAVTTLACVATGGLLLLVLTWRASFRLWCTHRPSTLDVATKILCTDIYGQEWEEDVASDVASSSEITKDGKVFRAPPEQPAVRFFVNKKIKYVWDNSAQMFIRLRSYESTQSLQGIYNNRHGLISEEVDRRKKLFGENLIKIEVLSIPQLLWQQIKNPFYVFQVYTIILWCLQFYYIYAICIGMLSVLSIASSVWETRRQSSILREAMTSQCEMTVIRRNGTGPTVMSSRELVPGDTVILLDGMALEVDVALIDGAAVVNEAILTGESVPIIKVGLSQADNPQQIINDSLHKMHILYSGSEILQLRAATCAIGVVLNTGFSTCRGELVRSILFPKPIAFHLYSDFMKMLGCFVVLGFGAMAGSIYMWLHTEPPATLQEVIFNSLDLLTFVIPPILPATMTAINVWAQRRLKKNNIYCVSSNYISLAGPVDVVCFDKTGTLTEDDLELACVVPCSEDGFFEKECRNLRDISAEQDLLRIGLGSCHTLTHYTSGAAPHNLIGHPMELRIFESLDWELEERKDGCINPDYGILTPVLLRPSEEQRSSLEVAQIKTFPFDANDQRMTVVAQIKGSREFHVFIKGAGETLKQICHPSKIPGNFDEVLTWYSLQGLRVVALAVRSWSATWHEVESKQRVQLESEARLLGLVLFVNPTKRETPLCLSILHHAHIDTVMITGDSLATAISVARSCGLVKTHEQMVIVRTNSTGSSVRRLEVSYNVAFTASAKDDDKIEIAEKDGLVFVMDGHTWDDIRRHDRKLLAKLALRGRVFARMKPDQKVQIIEELRDLGRHVAMCGDGCNDCGALKAAHVGVSLAATEASVAAPFTSKDPSIKCMDLLIREGRATLVSTYASFKYNISYGFASLIVVMILYSIRTEPSDAQYLIMDLVLITVPSLVLGNTAAPQLLGVERPTRRILHPLHISSILSFLLIQAGAFWLCFWFTMQQPWFEEFVFVPGQHPHSPSFEGTALVIYSFYTFINGAVCFSHSSPYRKSFYTNHILTAYLLLATSTVIFFTFFSGENFLKFMNFIDIPDAGFRWVLFLGALINLLVCLVWERLFLYGAIAEGLMPWLDRVLPPRLPYQKLEKKIQSDNTWPVITDPNTKREAVLSLIQPLALYQEDNESNNQVLMMKKLDTTRDFTTDCQPAPEDHYTQLKGPRLQMQDSVDYPLLGRKGSDVVSSFSVPLSRTENGARAGDQELPKSTFSPQNYQGASAPYPAVPTSEADGGYQTLDFSPKPAAVAAARPPPESHYVTIDPDQQA</sequence>
<keyword evidence="7 13" id="KW-0067">ATP-binding</keyword>
<keyword evidence="18" id="KW-1185">Reference proteome</keyword>
<dbReference type="SUPFAM" id="SSF81665">
    <property type="entry name" value="Calcium ATPase, transmembrane domain M"/>
    <property type="match status" value="1"/>
</dbReference>
<evidence type="ECO:0000259" key="17">
    <source>
        <dbReference type="Pfam" id="PF12409"/>
    </source>
</evidence>
<dbReference type="SFLD" id="SFLDS00003">
    <property type="entry name" value="Haloacid_Dehalogenase"/>
    <property type="match status" value="1"/>
</dbReference>
<dbReference type="GO" id="GO:0046872">
    <property type="term" value="F:metal ion binding"/>
    <property type="evidence" value="ECO:0007669"/>
    <property type="project" value="UniProtKB-UniRule"/>
</dbReference>
<evidence type="ECO:0000256" key="12">
    <source>
        <dbReference type="ARBA" id="ARBA00049360"/>
    </source>
</evidence>
<dbReference type="EC" id="7.2.2.-" evidence="13"/>
<evidence type="ECO:0000256" key="1">
    <source>
        <dbReference type="ARBA" id="ARBA00004141"/>
    </source>
</evidence>
<feature type="transmembrane region" description="Helical" evidence="13">
    <location>
        <begin position="1070"/>
        <end position="1088"/>
    </location>
</feature>
<dbReference type="Gene3D" id="3.40.50.1000">
    <property type="entry name" value="HAD superfamily/HAD-like"/>
    <property type="match status" value="2"/>
</dbReference>
<keyword evidence="11 13" id="KW-0472">Membrane</keyword>
<accession>A0A8B7NS59</accession>
<dbReference type="PANTHER" id="PTHR45630">
    <property type="entry name" value="CATION-TRANSPORTING ATPASE-RELATED"/>
    <property type="match status" value="1"/>
</dbReference>
<dbReference type="InterPro" id="IPR018303">
    <property type="entry name" value="ATPase_P-typ_P_site"/>
</dbReference>
<evidence type="ECO:0000256" key="4">
    <source>
        <dbReference type="ARBA" id="ARBA00022692"/>
    </source>
</evidence>
<dbReference type="InterPro" id="IPR059000">
    <property type="entry name" value="ATPase_P-type_domA"/>
</dbReference>
<dbReference type="FunFam" id="1.20.1110.10:FF:000023">
    <property type="entry name" value="Cation-transporting ATPase"/>
    <property type="match status" value="1"/>
</dbReference>
<gene>
    <name evidence="19 20" type="primary">LOC108673294</name>
</gene>
<dbReference type="InterPro" id="IPR023299">
    <property type="entry name" value="ATPase_P-typ_cyto_dom_N"/>
</dbReference>
<feature type="transmembrane region" description="Helical" evidence="13">
    <location>
        <begin position="382"/>
        <end position="403"/>
    </location>
</feature>
<keyword evidence="4 13" id="KW-0812">Transmembrane</keyword>
<feature type="domain" description="P-type ATPase A" evidence="15">
    <location>
        <begin position="252"/>
        <end position="367"/>
    </location>
</feature>
<dbReference type="PANTHER" id="PTHR45630:SF8">
    <property type="entry name" value="CATION-TRANSPORTING ATPASE"/>
    <property type="match status" value="1"/>
</dbReference>
<feature type="transmembrane region" description="Helical" evidence="13">
    <location>
        <begin position="423"/>
        <end position="443"/>
    </location>
</feature>
<evidence type="ECO:0000256" key="6">
    <source>
        <dbReference type="ARBA" id="ARBA00022741"/>
    </source>
</evidence>
<dbReference type="SFLD" id="SFLDF00027">
    <property type="entry name" value="p-type_atpase"/>
    <property type="match status" value="1"/>
</dbReference>
<dbReference type="Proteomes" id="UP000694843">
    <property type="component" value="Unplaced"/>
</dbReference>
<evidence type="ECO:0000256" key="5">
    <source>
        <dbReference type="ARBA" id="ARBA00022723"/>
    </source>
</evidence>
<dbReference type="PROSITE" id="PS00154">
    <property type="entry name" value="ATPASE_E1_E2"/>
    <property type="match status" value="1"/>
</dbReference>
<evidence type="ECO:0000256" key="7">
    <source>
        <dbReference type="ARBA" id="ARBA00022840"/>
    </source>
</evidence>
<dbReference type="NCBIfam" id="TIGR01494">
    <property type="entry name" value="ATPase_P-type"/>
    <property type="match status" value="1"/>
</dbReference>
<dbReference type="GO" id="GO:0015203">
    <property type="term" value="F:polyamine transmembrane transporter activity"/>
    <property type="evidence" value="ECO:0007669"/>
    <property type="project" value="TreeGrafter"/>
</dbReference>
<evidence type="ECO:0000259" key="15">
    <source>
        <dbReference type="Pfam" id="PF00122"/>
    </source>
</evidence>
<evidence type="ECO:0000256" key="2">
    <source>
        <dbReference type="ARBA" id="ARBA00006000"/>
    </source>
</evidence>
<evidence type="ECO:0000259" key="16">
    <source>
        <dbReference type="Pfam" id="PF00690"/>
    </source>
</evidence>
<dbReference type="Gene3D" id="2.70.150.10">
    <property type="entry name" value="Calcium-transporting ATPase, cytoplasmic transduction domain A"/>
    <property type="match status" value="1"/>
</dbReference>
<evidence type="ECO:0000256" key="14">
    <source>
        <dbReference type="SAM" id="MobiDB-lite"/>
    </source>
</evidence>
<evidence type="ECO:0000256" key="11">
    <source>
        <dbReference type="ARBA" id="ARBA00023136"/>
    </source>
</evidence>
<evidence type="ECO:0000256" key="13">
    <source>
        <dbReference type="RuleBase" id="RU362082"/>
    </source>
</evidence>
<feature type="region of interest" description="Disordered" evidence="14">
    <location>
        <begin position="1221"/>
        <end position="1294"/>
    </location>
</feature>
<reference evidence="19 20" key="1">
    <citation type="submission" date="2025-04" db="UniProtKB">
        <authorList>
            <consortium name="RefSeq"/>
        </authorList>
    </citation>
    <scope>IDENTIFICATION</scope>
    <source>
        <tissue evidence="19 20">Whole organism</tissue>
    </source>
</reference>
<dbReference type="OMA" id="VPCENAM"/>
<evidence type="ECO:0000313" key="20">
    <source>
        <dbReference type="RefSeq" id="XP_047738946.1"/>
    </source>
</evidence>
<dbReference type="SUPFAM" id="SSF56784">
    <property type="entry name" value="HAD-like"/>
    <property type="match status" value="1"/>
</dbReference>
<name>A0A8B7NS59_HYAAZ</name>
<dbReference type="GO" id="GO:0019829">
    <property type="term" value="F:ATPase-coupled monoatomic cation transmembrane transporter activity"/>
    <property type="evidence" value="ECO:0007669"/>
    <property type="project" value="UniProtKB-UniRule"/>
</dbReference>
<organism evidence="18 19">
    <name type="scientific">Hyalella azteca</name>
    <name type="common">Amphipod</name>
    <dbReference type="NCBI Taxonomy" id="294128"/>
    <lineage>
        <taxon>Eukaryota</taxon>
        <taxon>Metazoa</taxon>
        <taxon>Ecdysozoa</taxon>
        <taxon>Arthropoda</taxon>
        <taxon>Crustacea</taxon>
        <taxon>Multicrustacea</taxon>
        <taxon>Malacostraca</taxon>
        <taxon>Eumalacostraca</taxon>
        <taxon>Peracarida</taxon>
        <taxon>Amphipoda</taxon>
        <taxon>Senticaudata</taxon>
        <taxon>Talitrida</taxon>
        <taxon>Talitroidea</taxon>
        <taxon>Hyalellidae</taxon>
        <taxon>Hyalella</taxon>
    </lineage>
</organism>
<feature type="transmembrane region" description="Helical" evidence="13">
    <location>
        <begin position="891"/>
        <end position="908"/>
    </location>
</feature>
<keyword evidence="3" id="KW-0597">Phosphoprotein</keyword>
<protein>
    <recommendedName>
        <fullName evidence="13">Cation-transporting ATPase</fullName>
        <ecNumber evidence="13">7.2.2.-</ecNumber>
    </recommendedName>
</protein>
<evidence type="ECO:0000256" key="10">
    <source>
        <dbReference type="ARBA" id="ARBA00022989"/>
    </source>
</evidence>
<evidence type="ECO:0000256" key="3">
    <source>
        <dbReference type="ARBA" id="ARBA00022553"/>
    </source>
</evidence>
<evidence type="ECO:0000313" key="18">
    <source>
        <dbReference type="Proteomes" id="UP000694843"/>
    </source>
</evidence>
<feature type="transmembrane region" description="Helical" evidence="13">
    <location>
        <begin position="953"/>
        <end position="977"/>
    </location>
</feature>
<feature type="domain" description="P5B-type ATPase N-terminal" evidence="17">
    <location>
        <begin position="23"/>
        <end position="132"/>
    </location>
</feature>
<dbReference type="SUPFAM" id="SSF81660">
    <property type="entry name" value="Metal cation-transporting ATPase, ATP-binding domain N"/>
    <property type="match status" value="1"/>
</dbReference>
<dbReference type="PRINTS" id="PR00119">
    <property type="entry name" value="CATATPASE"/>
</dbReference>
<dbReference type="InterPro" id="IPR023214">
    <property type="entry name" value="HAD_sf"/>
</dbReference>
<dbReference type="SFLD" id="SFLDG00002">
    <property type="entry name" value="C1.7:_P-type_atpase_like"/>
    <property type="match status" value="1"/>
</dbReference>
<dbReference type="InterPro" id="IPR023298">
    <property type="entry name" value="ATPase_P-typ_TM_dom_sf"/>
</dbReference>
<dbReference type="GO" id="GO:0016020">
    <property type="term" value="C:membrane"/>
    <property type="evidence" value="ECO:0007669"/>
    <property type="project" value="UniProtKB-SubCell"/>
</dbReference>
<dbReference type="InterPro" id="IPR044492">
    <property type="entry name" value="P_typ_ATPase_HD_dom"/>
</dbReference>
<dbReference type="Pfam" id="PF12409">
    <property type="entry name" value="P5-ATPase"/>
    <property type="match status" value="1"/>
</dbReference>
<dbReference type="GO" id="GO:0005524">
    <property type="term" value="F:ATP binding"/>
    <property type="evidence" value="ECO:0007669"/>
    <property type="project" value="UniProtKB-UniRule"/>
</dbReference>
<dbReference type="InterPro" id="IPR006544">
    <property type="entry name" value="P-type_TPase_V"/>
</dbReference>
<evidence type="ECO:0000313" key="19">
    <source>
        <dbReference type="RefSeq" id="XP_018016584.1"/>
    </source>
</evidence>
<feature type="compositionally biased region" description="Polar residues" evidence="14">
    <location>
        <begin position="1234"/>
        <end position="1245"/>
    </location>
</feature>
<keyword evidence="10 13" id="KW-1133">Transmembrane helix</keyword>
<comment type="subcellular location">
    <subcellularLocation>
        <location evidence="1 13">Membrane</location>
        <topology evidence="1 13">Multi-pass membrane protein</topology>
    </subcellularLocation>
</comment>
<comment type="catalytic activity">
    <reaction evidence="12 13">
        <text>ATP + H2O = ADP + phosphate + H(+)</text>
        <dbReference type="Rhea" id="RHEA:13065"/>
        <dbReference type="ChEBI" id="CHEBI:15377"/>
        <dbReference type="ChEBI" id="CHEBI:15378"/>
        <dbReference type="ChEBI" id="CHEBI:30616"/>
        <dbReference type="ChEBI" id="CHEBI:43474"/>
        <dbReference type="ChEBI" id="CHEBI:456216"/>
    </reaction>
</comment>
<dbReference type="InterPro" id="IPR001757">
    <property type="entry name" value="P_typ_ATPase"/>
</dbReference>
<keyword evidence="8 13" id="KW-0460">Magnesium</keyword>
<dbReference type="InterPro" id="IPR047819">
    <property type="entry name" value="P5A-ATPase_N"/>
</dbReference>
<keyword evidence="9 13" id="KW-1278">Translocase</keyword>
<comment type="similarity">
    <text evidence="2 13">Belongs to the cation transport ATPase (P-type) (TC 3.A.3) family. Type V subfamily.</text>
</comment>
<dbReference type="GO" id="GO:0016887">
    <property type="term" value="F:ATP hydrolysis activity"/>
    <property type="evidence" value="ECO:0007669"/>
    <property type="project" value="InterPro"/>
</dbReference>
<keyword evidence="6 13" id="KW-0547">Nucleotide-binding</keyword>
<dbReference type="RefSeq" id="XP_018016584.1">
    <property type="nucleotide sequence ID" value="XM_018161095.2"/>
</dbReference>
<evidence type="ECO:0000256" key="9">
    <source>
        <dbReference type="ARBA" id="ARBA00022967"/>
    </source>
</evidence>
<dbReference type="Pfam" id="PF00122">
    <property type="entry name" value="E1-E2_ATPase"/>
    <property type="match status" value="1"/>
</dbReference>
<dbReference type="NCBIfam" id="TIGR01657">
    <property type="entry name" value="P-ATPase-V"/>
    <property type="match status" value="1"/>
</dbReference>
<feature type="transmembrane region" description="Helical" evidence="13">
    <location>
        <begin position="1028"/>
        <end position="1050"/>
    </location>
</feature>
<feature type="transmembrane region" description="Helical" evidence="13">
    <location>
        <begin position="997"/>
        <end position="1016"/>
    </location>
</feature>
<keyword evidence="5 13" id="KW-0479">Metal-binding</keyword>
<feature type="transmembrane region" description="Helical" evidence="13">
    <location>
        <begin position="212"/>
        <end position="232"/>
    </location>
</feature>